<keyword evidence="8" id="KW-0694">RNA-binding</keyword>
<protein>
    <submittedName>
        <fullName evidence="11">CCA tRNA nucleotidyltransferase</fullName>
    </submittedName>
</protein>
<dbReference type="Pfam" id="PF01743">
    <property type="entry name" value="PolyA_pol"/>
    <property type="match status" value="1"/>
</dbReference>
<evidence type="ECO:0000256" key="3">
    <source>
        <dbReference type="ARBA" id="ARBA00022694"/>
    </source>
</evidence>
<dbReference type="Gene3D" id="1.10.3090.10">
    <property type="entry name" value="cca-adding enzyme, domain 2"/>
    <property type="match status" value="1"/>
</dbReference>
<reference evidence="11" key="1">
    <citation type="journal article" date="2022" name="Toxins">
        <title>Genomic Analysis of Sphingopyxis sp. USTB-05 for Biodegrading Cyanobacterial Hepatotoxins.</title>
        <authorList>
            <person name="Liu C."/>
            <person name="Xu Q."/>
            <person name="Zhao Z."/>
            <person name="Zhang H."/>
            <person name="Liu X."/>
            <person name="Yin C."/>
            <person name="Liu Y."/>
            <person name="Yan H."/>
        </authorList>
    </citation>
    <scope>NUCLEOTIDE SEQUENCE</scope>
    <source>
        <strain evidence="11">NBD5</strain>
    </source>
</reference>
<sequence>MAETRLALPPANADPEGLLRLVEALEGARDGARFIGGWVRDRLLGFDAADLDIATRLHPDQARLRAEQAGLAVWTSASGLAHGTIGVVVGGQTIEVTTLRRDVATDGRHAAVAFTEDWRLDAARRDFTINALSADPLSGLVHDYFDGLADLAARRVRFIGDPRTRIAEDHLRILRFYRFQARFGGAEPDPPSHAACVSRARDLMSLSRERIAAELLKILALPDPLAVVRLMIADGLFAAVVPEIGEAGRLAALLESERAAAFPPRALRRLAALLPADPARAEQVAARLKLSRAERRHLALLADPADPRDGVALAYASDAAIAIDRLLLAGRPDAALRLEGWQRPRFPVSGGALIARGLTPGPVVARTLQAIEARWIAEGFPAGPRLAALVDAALAAAL</sequence>
<dbReference type="InterPro" id="IPR032828">
    <property type="entry name" value="PolyA_RNA-bd"/>
</dbReference>
<keyword evidence="7" id="KW-0460">Magnesium</keyword>
<organism evidence="11 12">
    <name type="scientific">Sphingomonas morindae</name>
    <dbReference type="NCBI Taxonomy" id="1541170"/>
    <lineage>
        <taxon>Bacteria</taxon>
        <taxon>Pseudomonadati</taxon>
        <taxon>Pseudomonadota</taxon>
        <taxon>Alphaproteobacteria</taxon>
        <taxon>Sphingomonadales</taxon>
        <taxon>Sphingomonadaceae</taxon>
        <taxon>Sphingomonas</taxon>
    </lineage>
</organism>
<evidence type="ECO:0000256" key="8">
    <source>
        <dbReference type="RuleBase" id="RU003953"/>
    </source>
</evidence>
<dbReference type="EMBL" id="CP084930">
    <property type="protein sequence ID" value="USI72628.1"/>
    <property type="molecule type" value="Genomic_DNA"/>
</dbReference>
<evidence type="ECO:0000256" key="6">
    <source>
        <dbReference type="ARBA" id="ARBA00022741"/>
    </source>
</evidence>
<evidence type="ECO:0000259" key="9">
    <source>
        <dbReference type="Pfam" id="PF01743"/>
    </source>
</evidence>
<evidence type="ECO:0000256" key="4">
    <source>
        <dbReference type="ARBA" id="ARBA00022695"/>
    </source>
</evidence>
<evidence type="ECO:0000259" key="10">
    <source>
        <dbReference type="Pfam" id="PF12627"/>
    </source>
</evidence>
<evidence type="ECO:0000256" key="1">
    <source>
        <dbReference type="ARBA" id="ARBA00001946"/>
    </source>
</evidence>
<comment type="cofactor">
    <cofactor evidence="1">
        <name>Mg(2+)</name>
        <dbReference type="ChEBI" id="CHEBI:18420"/>
    </cofactor>
</comment>
<dbReference type="PANTHER" id="PTHR46173">
    <property type="entry name" value="CCA TRNA NUCLEOTIDYLTRANSFERASE 1, MITOCHONDRIAL"/>
    <property type="match status" value="1"/>
</dbReference>
<evidence type="ECO:0000256" key="7">
    <source>
        <dbReference type="ARBA" id="ARBA00022842"/>
    </source>
</evidence>
<name>A0ABY4X6T1_9SPHN</name>
<proteinExistence type="inferred from homology"/>
<dbReference type="InterPro" id="IPR050264">
    <property type="entry name" value="Bact_CCA-adding_enz_type3_sf"/>
</dbReference>
<dbReference type="Gene3D" id="3.30.460.10">
    <property type="entry name" value="Beta Polymerase, domain 2"/>
    <property type="match status" value="1"/>
</dbReference>
<dbReference type="RefSeq" id="WP_252166436.1">
    <property type="nucleotide sequence ID" value="NZ_CP084930.1"/>
</dbReference>
<keyword evidence="3" id="KW-0819">tRNA processing</keyword>
<dbReference type="SUPFAM" id="SSF81891">
    <property type="entry name" value="Poly A polymerase C-terminal region-like"/>
    <property type="match status" value="1"/>
</dbReference>
<evidence type="ECO:0000313" key="11">
    <source>
        <dbReference type="EMBL" id="USI72628.1"/>
    </source>
</evidence>
<dbReference type="InterPro" id="IPR002646">
    <property type="entry name" value="PolA_pol_head_dom"/>
</dbReference>
<evidence type="ECO:0000313" key="12">
    <source>
        <dbReference type="Proteomes" id="UP001056937"/>
    </source>
</evidence>
<gene>
    <name evidence="11" type="ORF">LHA26_15295</name>
</gene>
<feature type="domain" description="tRNA nucleotidyltransferase/poly(A) polymerase RNA and SrmB- binding" evidence="10">
    <location>
        <begin position="190"/>
        <end position="244"/>
    </location>
</feature>
<comment type="similarity">
    <text evidence="8">Belongs to the tRNA nucleotidyltransferase/poly(A) polymerase family.</text>
</comment>
<dbReference type="Pfam" id="PF12627">
    <property type="entry name" value="PolyA_pol_RNAbd"/>
    <property type="match status" value="1"/>
</dbReference>
<keyword evidence="5" id="KW-0479">Metal-binding</keyword>
<evidence type="ECO:0000256" key="5">
    <source>
        <dbReference type="ARBA" id="ARBA00022723"/>
    </source>
</evidence>
<keyword evidence="12" id="KW-1185">Reference proteome</keyword>
<dbReference type="InterPro" id="IPR043519">
    <property type="entry name" value="NT_sf"/>
</dbReference>
<evidence type="ECO:0000256" key="2">
    <source>
        <dbReference type="ARBA" id="ARBA00022679"/>
    </source>
</evidence>
<keyword evidence="6" id="KW-0547">Nucleotide-binding</keyword>
<keyword evidence="4" id="KW-0548">Nucleotidyltransferase</keyword>
<dbReference type="CDD" id="cd05398">
    <property type="entry name" value="NT_ClassII-CCAase"/>
    <property type="match status" value="1"/>
</dbReference>
<feature type="domain" description="Poly A polymerase head" evidence="9">
    <location>
        <begin position="33"/>
        <end position="157"/>
    </location>
</feature>
<dbReference type="SUPFAM" id="SSF81301">
    <property type="entry name" value="Nucleotidyltransferase"/>
    <property type="match status" value="1"/>
</dbReference>
<dbReference type="PANTHER" id="PTHR46173:SF1">
    <property type="entry name" value="CCA TRNA NUCLEOTIDYLTRANSFERASE 1, MITOCHONDRIAL"/>
    <property type="match status" value="1"/>
</dbReference>
<dbReference type="Proteomes" id="UP001056937">
    <property type="component" value="Chromosome 1"/>
</dbReference>
<keyword evidence="2 8" id="KW-0808">Transferase</keyword>
<accession>A0ABY4X6T1</accession>